<dbReference type="InterPro" id="IPR005467">
    <property type="entry name" value="His_kinase_dom"/>
</dbReference>
<dbReference type="Pfam" id="PF02518">
    <property type="entry name" value="HATPase_c"/>
    <property type="match status" value="1"/>
</dbReference>
<dbReference type="GO" id="GO:0000155">
    <property type="term" value="F:phosphorelay sensor kinase activity"/>
    <property type="evidence" value="ECO:0007669"/>
    <property type="project" value="InterPro"/>
</dbReference>
<evidence type="ECO:0000256" key="2">
    <source>
        <dbReference type="ARBA" id="ARBA00012438"/>
    </source>
</evidence>
<dbReference type="InterPro" id="IPR004358">
    <property type="entry name" value="Sig_transdc_His_kin-like_C"/>
</dbReference>
<dbReference type="PROSITE" id="PS50109">
    <property type="entry name" value="HIS_KIN"/>
    <property type="match status" value="1"/>
</dbReference>
<dbReference type="EC" id="2.7.13.3" evidence="2"/>
<keyword evidence="4" id="KW-1133">Transmembrane helix</keyword>
<dbReference type="RefSeq" id="WP_180305836.1">
    <property type="nucleotide sequence ID" value="NZ_CP058952.1"/>
</dbReference>
<dbReference type="CDD" id="cd00082">
    <property type="entry name" value="HisKA"/>
    <property type="match status" value="1"/>
</dbReference>
<dbReference type="Gene3D" id="1.10.287.130">
    <property type="match status" value="1"/>
</dbReference>
<protein>
    <recommendedName>
        <fullName evidence="2">histidine kinase</fullName>
        <ecNumber evidence="2">2.7.13.3</ecNumber>
    </recommendedName>
</protein>
<dbReference type="InterPro" id="IPR036097">
    <property type="entry name" value="HisK_dim/P_sf"/>
</dbReference>
<dbReference type="InterPro" id="IPR036890">
    <property type="entry name" value="HATPase_C_sf"/>
</dbReference>
<dbReference type="SMART" id="SM00387">
    <property type="entry name" value="HATPase_c"/>
    <property type="match status" value="1"/>
</dbReference>
<gene>
    <name evidence="6" type="ORF">HZU75_09385</name>
</gene>
<dbReference type="Gene3D" id="3.30.450.20">
    <property type="entry name" value="PAS domain"/>
    <property type="match status" value="2"/>
</dbReference>
<evidence type="ECO:0000256" key="1">
    <source>
        <dbReference type="ARBA" id="ARBA00000085"/>
    </source>
</evidence>
<feature type="domain" description="Histidine kinase" evidence="5">
    <location>
        <begin position="502"/>
        <end position="732"/>
    </location>
</feature>
<organism evidence="6 7">
    <name type="scientific">Chitinibacter fontanus</name>
    <dbReference type="NCBI Taxonomy" id="1737446"/>
    <lineage>
        <taxon>Bacteria</taxon>
        <taxon>Pseudomonadati</taxon>
        <taxon>Pseudomonadota</taxon>
        <taxon>Betaproteobacteria</taxon>
        <taxon>Neisseriales</taxon>
        <taxon>Chitinibacteraceae</taxon>
        <taxon>Chitinibacter</taxon>
    </lineage>
</organism>
<sequence length="744" mass="82256">MGAGLAVESQRSELQLRRLQRHFLIFLCAIVVPVLAALWMYKHHIESVEESRLLAAVESHSMQQQLAFEQVINVATSHLQRLSLQFTDAMARPELGVDDAVWQHLSQFGVRRTGAGGLVGSKLDPWWRERFGELYVSSSAPKQATLTKEIAAAMALFPAMHAAHQAHPFFQWSYYYSPREDFSSIYPFIAEKELMQATGTKTIDEMLKVVMDAGGTKPVQMMSPNRNPQRESRWTQPYYDAGGKGAMVSLLRPQYLQDEYVGVLGTDVTLRMFSEVLKTDASYLGHALVVDSLGHVLADDAGQVMESKDILKANNVLPATLTQLPLASILAQKKSLQGNGQWRWLVLPLQGSQWHLLVYFSELELEQAKAKQVANTPFVLLGLLALLLGAAWAISYFFALPALRLVDFLRRLQADPHVEMPQVPNAWQGAFSQVAATAQERAAYLTEVQGHSAHLEHTVALRTSELREANEVLQQTILQLKNTQKMLVESEKMAALGSLVAGVAHELNTPIGVSVTMSSTLQEKNRELAEHMSAQTLRKTVLAEYVNVTEQGLQILMRNLEQAAQLVSSFKQVAVDQTSDQRRRFDLAELVLQVMQTMGVLYGDDKLKSNLAPDLVLDSFPGALVQVLNNLIANAETHAFVGMEAGLVMIEAQPVDEQTIRLSVRDNGVGIKPEHLAHIFEPFFTTKLGQGGSGLGLNIVYNIVHSVLGGTIEVHSALGLGAEFVITLPRIAPERLPESTRALE</sequence>
<dbReference type="SUPFAM" id="SSF55874">
    <property type="entry name" value="ATPase domain of HSP90 chaperone/DNA topoisomerase II/histidine kinase"/>
    <property type="match status" value="1"/>
</dbReference>
<keyword evidence="3" id="KW-0597">Phosphoprotein</keyword>
<feature type="transmembrane region" description="Helical" evidence="4">
    <location>
        <begin position="21"/>
        <end position="41"/>
    </location>
</feature>
<dbReference type="KEGG" id="cfon:HZU75_09385"/>
<dbReference type="EMBL" id="CP058952">
    <property type="protein sequence ID" value="QLI81727.1"/>
    <property type="molecule type" value="Genomic_DNA"/>
</dbReference>
<comment type="catalytic activity">
    <reaction evidence="1">
        <text>ATP + protein L-histidine = ADP + protein N-phospho-L-histidine.</text>
        <dbReference type="EC" id="2.7.13.3"/>
    </reaction>
</comment>
<keyword evidence="4" id="KW-0812">Transmembrane</keyword>
<dbReference type="Gene3D" id="3.30.565.10">
    <property type="entry name" value="Histidine kinase-like ATPase, C-terminal domain"/>
    <property type="match status" value="1"/>
</dbReference>
<evidence type="ECO:0000259" key="5">
    <source>
        <dbReference type="PROSITE" id="PS50109"/>
    </source>
</evidence>
<dbReference type="PRINTS" id="PR00344">
    <property type="entry name" value="BCTRLSENSOR"/>
</dbReference>
<evidence type="ECO:0000313" key="6">
    <source>
        <dbReference type="EMBL" id="QLI81727.1"/>
    </source>
</evidence>
<reference evidence="6 7" key="1">
    <citation type="journal article" date="2016" name="Int. J. Syst. Evol. Microbiol.">
        <title>Chitinibacter fontanus sp. nov., isolated from a spring.</title>
        <authorList>
            <person name="Sheu S.Y."/>
            <person name="Li Y.S."/>
            <person name="Young C.C."/>
            <person name="Chen W.M."/>
        </authorList>
    </citation>
    <scope>NUCLEOTIDE SEQUENCE [LARGE SCALE GENOMIC DNA]</scope>
    <source>
        <strain evidence="6 7">STM-7</strain>
    </source>
</reference>
<dbReference type="CDD" id="cd00075">
    <property type="entry name" value="HATPase"/>
    <property type="match status" value="1"/>
</dbReference>
<dbReference type="PANTHER" id="PTHR43065">
    <property type="entry name" value="SENSOR HISTIDINE KINASE"/>
    <property type="match status" value="1"/>
</dbReference>
<dbReference type="InterPro" id="IPR003594">
    <property type="entry name" value="HATPase_dom"/>
</dbReference>
<keyword evidence="7" id="KW-1185">Reference proteome</keyword>
<evidence type="ECO:0000313" key="7">
    <source>
        <dbReference type="Proteomes" id="UP000510822"/>
    </source>
</evidence>
<dbReference type="InterPro" id="IPR003661">
    <property type="entry name" value="HisK_dim/P_dom"/>
</dbReference>
<dbReference type="AlphaFoldDB" id="A0A7D5ZH32"/>
<keyword evidence="4" id="KW-0472">Membrane</keyword>
<dbReference type="SUPFAM" id="SSF47384">
    <property type="entry name" value="Homodimeric domain of signal transducing histidine kinase"/>
    <property type="match status" value="1"/>
</dbReference>
<name>A0A7D5ZH32_9NEIS</name>
<evidence type="ECO:0000256" key="4">
    <source>
        <dbReference type="SAM" id="Phobius"/>
    </source>
</evidence>
<evidence type="ECO:0000256" key="3">
    <source>
        <dbReference type="ARBA" id="ARBA00022553"/>
    </source>
</evidence>
<dbReference type="Proteomes" id="UP000510822">
    <property type="component" value="Chromosome"/>
</dbReference>
<feature type="transmembrane region" description="Helical" evidence="4">
    <location>
        <begin position="378"/>
        <end position="403"/>
    </location>
</feature>
<proteinExistence type="predicted"/>
<accession>A0A7D5ZH32</accession>